<dbReference type="GO" id="GO:0015420">
    <property type="term" value="F:ABC-type vitamin B12 transporter activity"/>
    <property type="evidence" value="ECO:0007669"/>
    <property type="project" value="UniProtKB-UniRule"/>
</dbReference>
<dbReference type="EMBL" id="BCSY01000009">
    <property type="protein sequence ID" value="GAS93242.1"/>
    <property type="molecule type" value="Genomic_DNA"/>
</dbReference>
<dbReference type="InterPro" id="IPR004485">
    <property type="entry name" value="Cobalamin_biosynth_CobD/CbiB"/>
</dbReference>
<evidence type="ECO:0000256" key="3">
    <source>
        <dbReference type="ARBA" id="ARBA00006263"/>
    </source>
</evidence>
<dbReference type="UniPathway" id="UPA00148"/>
<dbReference type="NCBIfam" id="NF002276">
    <property type="entry name" value="PRK01209.1-4"/>
    <property type="match status" value="1"/>
</dbReference>
<comment type="function">
    <text evidence="9">Converts cobyric acid to cobinamide by the addition of aminopropanol on the F carboxylic group.</text>
</comment>
<reference evidence="11" key="1">
    <citation type="journal article" date="2016" name="Genome Announc.">
        <title>Draft Genome Sequences of Five Rapidly Growing Mycobacterium Species, M. thermoresistibile, M. fortuitum subsp. acetamidolyticum, M. canariasense, M. brisbanense, and M. novocastrense.</title>
        <authorList>
            <person name="Katahira K."/>
            <person name="Ogura Y."/>
            <person name="Gotoh Y."/>
            <person name="Hayashi T."/>
        </authorList>
    </citation>
    <scope>NUCLEOTIDE SEQUENCE [LARGE SCALE GENOMIC DNA]</scope>
    <source>
        <strain evidence="11">JCM15298</strain>
    </source>
</reference>
<comment type="caution">
    <text evidence="10">The sequence shown here is derived from an EMBL/GenBank/DDBJ whole genome shotgun (WGS) entry which is preliminary data.</text>
</comment>
<dbReference type="GO" id="GO:0048472">
    <property type="term" value="F:threonine-phosphate decarboxylase activity"/>
    <property type="evidence" value="ECO:0007669"/>
    <property type="project" value="InterPro"/>
</dbReference>
<keyword evidence="11" id="KW-1185">Reference proteome</keyword>
<reference evidence="11" key="2">
    <citation type="submission" date="2016-02" db="EMBL/GenBank/DDBJ databases">
        <title>Draft genome sequence of five rapidly growing Mycobacterium species.</title>
        <authorList>
            <person name="Katahira K."/>
            <person name="Gotou Y."/>
            <person name="Iida K."/>
            <person name="Ogura Y."/>
            <person name="Hayashi T."/>
        </authorList>
    </citation>
    <scope>NUCLEOTIDE SEQUENCE [LARGE SCALE GENOMIC DNA]</scope>
    <source>
        <strain evidence="11">JCM15298</strain>
    </source>
</reference>
<keyword evidence="4 9" id="KW-1003">Cell membrane</keyword>
<dbReference type="HAMAP" id="MF_00024">
    <property type="entry name" value="CobD_CbiB"/>
    <property type="match status" value="1"/>
</dbReference>
<keyword evidence="8 9" id="KW-0472">Membrane</keyword>
<dbReference type="GO" id="GO:0005886">
    <property type="term" value="C:plasma membrane"/>
    <property type="evidence" value="ECO:0007669"/>
    <property type="project" value="UniProtKB-SubCell"/>
</dbReference>
<sequence>MLPVVFGHTARAAGLAAGYLADLWWADPQRAHPVAAFGTAAAALEKRTYADSRAAGVVHTATLLGGLAALGIAAEKAAARRGPAWTFAVTAVSTWVVLGGTSLARTGAQMADRLGSADLDGARALLPSLCGRDPAALDADGLARAALESVAENTSDAQVAPILWGALAGVPGLLVYRGANTLDAMIGHHSPRYERFGWAAARFDDAVNYVGARVTGLCTVAVSGAPGATWRAWRRDAEKHPSPNAGVAEASFAGALGVQLGGPTQYPHRLELRPTLGDGSPPRVGDLRRAVRLSRSVQALATVAAVSAAARTGRRASLRRSAA</sequence>
<evidence type="ECO:0000256" key="4">
    <source>
        <dbReference type="ARBA" id="ARBA00022475"/>
    </source>
</evidence>
<gene>
    <name evidence="9 10" type="primary">cobD</name>
    <name evidence="10" type="ORF">RMCC_0208</name>
</gene>
<evidence type="ECO:0000256" key="5">
    <source>
        <dbReference type="ARBA" id="ARBA00022573"/>
    </source>
</evidence>
<evidence type="ECO:0000313" key="11">
    <source>
        <dbReference type="Proteomes" id="UP000069443"/>
    </source>
</evidence>
<dbReference type="Pfam" id="PF03186">
    <property type="entry name" value="CobD_Cbib"/>
    <property type="match status" value="1"/>
</dbReference>
<dbReference type="PANTHER" id="PTHR34308">
    <property type="entry name" value="COBALAMIN BIOSYNTHESIS PROTEIN CBIB"/>
    <property type="match status" value="1"/>
</dbReference>
<dbReference type="PANTHER" id="PTHR34308:SF1">
    <property type="entry name" value="COBALAMIN BIOSYNTHESIS PROTEIN CBIB"/>
    <property type="match status" value="1"/>
</dbReference>
<keyword evidence="5 9" id="KW-0169">Cobalamin biosynthesis</keyword>
<evidence type="ECO:0000256" key="9">
    <source>
        <dbReference type="HAMAP-Rule" id="MF_00024"/>
    </source>
</evidence>
<evidence type="ECO:0000256" key="6">
    <source>
        <dbReference type="ARBA" id="ARBA00022692"/>
    </source>
</evidence>
<comment type="subcellular location">
    <subcellularLocation>
        <location evidence="1 9">Cell membrane</location>
        <topology evidence="1 9">Multi-pass membrane protein</topology>
    </subcellularLocation>
</comment>
<dbReference type="Proteomes" id="UP000069443">
    <property type="component" value="Unassembled WGS sequence"/>
</dbReference>
<protein>
    <recommendedName>
        <fullName evidence="9">Cobalamin biosynthesis protein CobD</fullName>
    </recommendedName>
</protein>
<name>A0A117I8H6_MYCCR</name>
<dbReference type="STRING" id="228230.RMCC_0208"/>
<dbReference type="GO" id="GO:0009236">
    <property type="term" value="P:cobalamin biosynthetic process"/>
    <property type="evidence" value="ECO:0007669"/>
    <property type="project" value="UniProtKB-UniRule"/>
</dbReference>
<keyword evidence="7 9" id="KW-1133">Transmembrane helix</keyword>
<comment type="similarity">
    <text evidence="3 9">Belongs to the CobD/CbiB family.</text>
</comment>
<proteinExistence type="inferred from homology"/>
<organism evidence="10 11">
    <name type="scientific">Mycolicibacterium canariasense</name>
    <name type="common">Mycobacterium canariasense</name>
    <dbReference type="NCBI Taxonomy" id="228230"/>
    <lineage>
        <taxon>Bacteria</taxon>
        <taxon>Bacillati</taxon>
        <taxon>Actinomycetota</taxon>
        <taxon>Actinomycetes</taxon>
        <taxon>Mycobacteriales</taxon>
        <taxon>Mycobacteriaceae</taxon>
        <taxon>Mycolicibacterium</taxon>
    </lineage>
</organism>
<evidence type="ECO:0000256" key="7">
    <source>
        <dbReference type="ARBA" id="ARBA00022989"/>
    </source>
</evidence>
<dbReference type="AlphaFoldDB" id="A0A117I8H6"/>
<evidence type="ECO:0000256" key="1">
    <source>
        <dbReference type="ARBA" id="ARBA00004651"/>
    </source>
</evidence>
<keyword evidence="6 9" id="KW-0812">Transmembrane</keyword>
<dbReference type="OrthoDB" id="9811967at2"/>
<dbReference type="RefSeq" id="WP_062654582.1">
    <property type="nucleotide sequence ID" value="NZ_BCSY01000009.1"/>
</dbReference>
<accession>A0A117I8H6</accession>
<evidence type="ECO:0000256" key="2">
    <source>
        <dbReference type="ARBA" id="ARBA00004953"/>
    </source>
</evidence>
<comment type="pathway">
    <text evidence="2 9">Cofactor biosynthesis; adenosylcobalamin biosynthesis.</text>
</comment>
<evidence type="ECO:0000256" key="8">
    <source>
        <dbReference type="ARBA" id="ARBA00023136"/>
    </source>
</evidence>
<evidence type="ECO:0000313" key="10">
    <source>
        <dbReference type="EMBL" id="GAS93242.1"/>
    </source>
</evidence>